<accession>A0A1H6IPL1</accession>
<dbReference type="AlphaFoldDB" id="A0A1H6IPL1"/>
<feature type="transmembrane region" description="Helical" evidence="1">
    <location>
        <begin position="65"/>
        <end position="84"/>
    </location>
</feature>
<feature type="transmembrane region" description="Helical" evidence="1">
    <location>
        <begin position="160"/>
        <end position="176"/>
    </location>
</feature>
<evidence type="ECO:0000256" key="1">
    <source>
        <dbReference type="SAM" id="Phobius"/>
    </source>
</evidence>
<evidence type="ECO:0000313" key="2">
    <source>
        <dbReference type="EMBL" id="SEH48923.1"/>
    </source>
</evidence>
<keyword evidence="1" id="KW-0472">Membrane</keyword>
<feature type="transmembrane region" description="Helical" evidence="1">
    <location>
        <begin position="136"/>
        <end position="153"/>
    </location>
</feature>
<feature type="transmembrane region" description="Helical" evidence="1">
    <location>
        <begin position="7"/>
        <end position="29"/>
    </location>
</feature>
<gene>
    <name evidence="2" type="ORF">SAMN05192561_1036</name>
</gene>
<keyword evidence="3" id="KW-1185">Reference proteome</keyword>
<evidence type="ECO:0000313" key="3">
    <source>
        <dbReference type="Proteomes" id="UP000199215"/>
    </source>
</evidence>
<feature type="transmembrane region" description="Helical" evidence="1">
    <location>
        <begin position="96"/>
        <end position="116"/>
    </location>
</feature>
<name>A0A1H6IPL1_9EURY</name>
<dbReference type="RefSeq" id="WP_092816476.1">
    <property type="nucleotide sequence ID" value="NZ_FNWU01000003.1"/>
</dbReference>
<dbReference type="Proteomes" id="UP000199215">
    <property type="component" value="Unassembled WGS sequence"/>
</dbReference>
<sequence length="208" mass="19440">MRFTRRVGGVLSIGIGGSLAIAAVVLAGIGTLDGALTMVPGVTAALGGPGSGGTGGGVGIGGHSVLHPAAYAAGATLLVAGTAAVRDRTIDPRTSLVIPAIGLGLALIGGVLGGTLTAVTGDPVGAGVGGLTPESTFAIAGTAVGTAVAPVVVGALREHTIVLLAGFVVAIAAVAASPTPVLAAAVGLGGGTGAIAVAWRLDPDGWRP</sequence>
<proteinExistence type="predicted"/>
<organism evidence="2 3">
    <name type="scientific">Halopenitus malekzadehii</name>
    <dbReference type="NCBI Taxonomy" id="1267564"/>
    <lineage>
        <taxon>Archaea</taxon>
        <taxon>Methanobacteriati</taxon>
        <taxon>Methanobacteriota</taxon>
        <taxon>Stenosarchaea group</taxon>
        <taxon>Halobacteria</taxon>
        <taxon>Halobacteriales</taxon>
        <taxon>Haloferacaceae</taxon>
        <taxon>Halopenitus</taxon>
    </lineage>
</organism>
<protein>
    <submittedName>
        <fullName evidence="2">Uncharacterized protein</fullName>
    </submittedName>
</protein>
<reference evidence="2 3" key="1">
    <citation type="submission" date="2016-10" db="EMBL/GenBank/DDBJ databases">
        <authorList>
            <person name="de Groot N.N."/>
        </authorList>
    </citation>
    <scope>NUCLEOTIDE SEQUENCE [LARGE SCALE GENOMIC DNA]</scope>
    <source>
        <strain evidence="2 3">IBRC-M10418</strain>
    </source>
</reference>
<keyword evidence="1" id="KW-1133">Transmembrane helix</keyword>
<dbReference type="STRING" id="1267564.SAMN05192561_1036"/>
<dbReference type="EMBL" id="FNWU01000003">
    <property type="protein sequence ID" value="SEH48923.1"/>
    <property type="molecule type" value="Genomic_DNA"/>
</dbReference>
<keyword evidence="1" id="KW-0812">Transmembrane</keyword>